<protein>
    <recommendedName>
        <fullName evidence="8">ATP synthase subunit 4</fullName>
    </recommendedName>
</protein>
<keyword evidence="10" id="KW-1185">Reference proteome</keyword>
<evidence type="ECO:0000313" key="10">
    <source>
        <dbReference type="Proteomes" id="UP000092321"/>
    </source>
</evidence>
<organism evidence="9 10">
    <name type="scientific">Hanseniaspora valbyensis NRRL Y-1626</name>
    <dbReference type="NCBI Taxonomy" id="766949"/>
    <lineage>
        <taxon>Eukaryota</taxon>
        <taxon>Fungi</taxon>
        <taxon>Dikarya</taxon>
        <taxon>Ascomycota</taxon>
        <taxon>Saccharomycotina</taxon>
        <taxon>Saccharomycetes</taxon>
        <taxon>Saccharomycodales</taxon>
        <taxon>Saccharomycodaceae</taxon>
        <taxon>Hanseniaspora</taxon>
    </lineage>
</organism>
<evidence type="ECO:0000256" key="5">
    <source>
        <dbReference type="ARBA" id="ARBA00023065"/>
    </source>
</evidence>
<evidence type="ECO:0000256" key="6">
    <source>
        <dbReference type="ARBA" id="ARBA00023128"/>
    </source>
</evidence>
<comment type="subcellular location">
    <subcellularLocation>
        <location evidence="8">Mitochondrion</location>
    </subcellularLocation>
    <subcellularLocation>
        <location evidence="8">Mitochondrion inner membrane</location>
    </subcellularLocation>
</comment>
<evidence type="ECO:0000256" key="4">
    <source>
        <dbReference type="ARBA" id="ARBA00022792"/>
    </source>
</evidence>
<dbReference type="AlphaFoldDB" id="A0A1B7TEI2"/>
<comment type="subunit">
    <text evidence="8">F-type ATPases have 2 components, CF(1) - the catalytic core - and CF(0) - the membrane proton channel. In yeast, the dimeric form of ATP synthase consists of 17 polypeptides: alpha, beta, gamma, delta, epsilon, 4 (B), 5 (OSCP), 6 (A), 8, 9 (C), d, E (Tim11), f, g, h, i/j and k.</text>
</comment>
<evidence type="ECO:0000256" key="2">
    <source>
        <dbReference type="ARBA" id="ARBA00022547"/>
    </source>
</evidence>
<keyword evidence="7 8" id="KW-0472">Membrane</keyword>
<evidence type="ECO:0000256" key="3">
    <source>
        <dbReference type="ARBA" id="ARBA00022781"/>
    </source>
</evidence>
<keyword evidence="5 8" id="KW-0406">Ion transport</keyword>
<keyword evidence="3 8" id="KW-0375">Hydrogen ion transport</keyword>
<gene>
    <name evidence="9" type="ORF">HANVADRAFT_52457</name>
</gene>
<name>A0A1B7TEI2_9ASCO</name>
<keyword evidence="4 8" id="KW-0999">Mitochondrion inner membrane</keyword>
<comment type="similarity">
    <text evidence="8">Belongs to the eukaryotic ATPase B chain family.</text>
</comment>
<accession>A0A1B7TEI2</accession>
<proteinExistence type="inferred from homology"/>
<dbReference type="InterPro" id="IPR013837">
    <property type="entry name" value="ATP_synth_F0_suB"/>
</dbReference>
<dbReference type="PANTHER" id="PTHR12733">
    <property type="entry name" value="MITOCHONDRIAL ATP SYNTHASE B CHAIN"/>
    <property type="match status" value="1"/>
</dbReference>
<keyword evidence="2 8" id="KW-0138">CF(0)</keyword>
<dbReference type="Gene3D" id="1.20.5.2210">
    <property type="match status" value="1"/>
</dbReference>
<dbReference type="Proteomes" id="UP000092321">
    <property type="component" value="Unassembled WGS sequence"/>
</dbReference>
<evidence type="ECO:0000313" key="9">
    <source>
        <dbReference type="EMBL" id="OBA27147.1"/>
    </source>
</evidence>
<comment type="function">
    <text evidence="8">Subunit b, of the mitochondrial membrane ATP synthase complex (F(1)F(0) ATP synthase or Complex V) that produces ATP from ADP in the presence of a proton gradient across the membrane which is generated by electron transport complexes of the respiratory chain. ATP synthase complex consist of a soluble F(1) head domain - the catalytic core - and a membrane F(1) domain - the membrane proton channel. These two domains are linked by a central stalk rotating inside the F(1) region and a stationary peripheral stalk. During catalysis, ATP synthesis in the catalytic domain of F(1) is coupled via a rotary mechanism of the central stalk subunits to proton translocation. In vivo, can only synthesize ATP although its ATP hydrolase activity can be activated artificially in vitro. Part of the complex F(0) domain. Part of the complex F(0) domain and the peripheric stalk, which acts as a stator to hold the catalytic alpha(3)beta(3) subcomplex and subunit a/ATP6 static relative to the rotary elements.</text>
</comment>
<keyword evidence="6 8" id="KW-0496">Mitochondrion</keyword>
<dbReference type="OrthoDB" id="67388at2759"/>
<dbReference type="GO" id="GO:0045259">
    <property type="term" value="C:proton-transporting ATP synthase complex"/>
    <property type="evidence" value="ECO:0007669"/>
    <property type="project" value="UniProtKB-KW"/>
</dbReference>
<dbReference type="Pfam" id="PF05405">
    <property type="entry name" value="Mt_ATP-synt_B"/>
    <property type="match status" value="1"/>
</dbReference>
<dbReference type="EMBL" id="LXPE01000010">
    <property type="protein sequence ID" value="OBA27147.1"/>
    <property type="molecule type" value="Genomic_DNA"/>
</dbReference>
<evidence type="ECO:0000256" key="7">
    <source>
        <dbReference type="ARBA" id="ARBA00023136"/>
    </source>
</evidence>
<reference evidence="10" key="1">
    <citation type="journal article" date="2016" name="Proc. Natl. Acad. Sci. U.S.A.">
        <title>Comparative genomics of biotechnologically important yeasts.</title>
        <authorList>
            <person name="Riley R."/>
            <person name="Haridas S."/>
            <person name="Wolfe K.H."/>
            <person name="Lopes M.R."/>
            <person name="Hittinger C.T."/>
            <person name="Goeker M."/>
            <person name="Salamov A.A."/>
            <person name="Wisecaver J.H."/>
            <person name="Long T.M."/>
            <person name="Calvey C.H."/>
            <person name="Aerts A.L."/>
            <person name="Barry K.W."/>
            <person name="Choi C."/>
            <person name="Clum A."/>
            <person name="Coughlan A.Y."/>
            <person name="Deshpande S."/>
            <person name="Douglass A.P."/>
            <person name="Hanson S.J."/>
            <person name="Klenk H.-P."/>
            <person name="LaButti K.M."/>
            <person name="Lapidus A."/>
            <person name="Lindquist E.A."/>
            <person name="Lipzen A.M."/>
            <person name="Meier-Kolthoff J.P."/>
            <person name="Ohm R.A."/>
            <person name="Otillar R.P."/>
            <person name="Pangilinan J.L."/>
            <person name="Peng Y."/>
            <person name="Rokas A."/>
            <person name="Rosa C.A."/>
            <person name="Scheuner C."/>
            <person name="Sibirny A.A."/>
            <person name="Slot J.C."/>
            <person name="Stielow J.B."/>
            <person name="Sun H."/>
            <person name="Kurtzman C.P."/>
            <person name="Blackwell M."/>
            <person name="Grigoriev I.V."/>
            <person name="Jeffries T.W."/>
        </authorList>
    </citation>
    <scope>NUCLEOTIDE SEQUENCE [LARGE SCALE GENOMIC DNA]</scope>
    <source>
        <strain evidence="10">NRRL Y-1626</strain>
    </source>
</reference>
<sequence length="264" mass="29741">MIGLRSTQRQVLNKAASQRIGLTASKAAFSTKLNRLQQEQVPKKPHELEDPAKANLVRKDFATLFKRTFGADINADNHKWSDYVSKPTLVLSGVLGSVYIASSELLVWTPETLLASSFFVAVGLLYATVGPSYKQAKIDYRNFIIEKLQKGRENHLDTVTKKIDEIKALENVHATTAELYEASKETLQLENEVSKLQQVAALKSEIKLVLDSWVRYENNLKQEQQQLISKQVIESVNSKIQDKAFQAKILNESVEELEVLLAKK</sequence>
<evidence type="ECO:0000256" key="8">
    <source>
        <dbReference type="RuleBase" id="RU368017"/>
    </source>
</evidence>
<evidence type="ECO:0000256" key="1">
    <source>
        <dbReference type="ARBA" id="ARBA00022448"/>
    </source>
</evidence>
<dbReference type="InterPro" id="IPR008688">
    <property type="entry name" value="ATP_synth_Bsub_B/MI25"/>
</dbReference>
<dbReference type="GO" id="GO:0005743">
    <property type="term" value="C:mitochondrial inner membrane"/>
    <property type="evidence" value="ECO:0007669"/>
    <property type="project" value="UniProtKB-SubCell"/>
</dbReference>
<dbReference type="GO" id="GO:0046933">
    <property type="term" value="F:proton-transporting ATP synthase activity, rotational mechanism"/>
    <property type="evidence" value="ECO:0007669"/>
    <property type="project" value="TreeGrafter"/>
</dbReference>
<keyword evidence="1 8" id="KW-0813">Transport</keyword>
<dbReference type="SUPFAM" id="SSF161060">
    <property type="entry name" value="ATP synthase B chain-like"/>
    <property type="match status" value="1"/>
</dbReference>
<dbReference type="PANTHER" id="PTHR12733:SF3">
    <property type="entry name" value="ATP SYNTHASE F(0) COMPLEX SUBUNIT B1, MITOCHONDRIAL"/>
    <property type="match status" value="1"/>
</dbReference>
<comment type="caution">
    <text evidence="9">The sequence shown here is derived from an EMBL/GenBank/DDBJ whole genome shotgun (WGS) entry which is preliminary data.</text>
</comment>